<reference evidence="4 5" key="1">
    <citation type="submission" date="2014-04" db="EMBL/GenBank/DDBJ databases">
        <title>Genome sequencing of Vibrio navarrensis strains.</title>
        <authorList>
            <person name="Gladney L.M."/>
            <person name="Katz L.S."/>
            <person name="Marino-Ramirez L."/>
            <person name="Jordan I.K."/>
        </authorList>
    </citation>
    <scope>NUCLEOTIDE SEQUENCE [LARGE SCALE GENOMIC DNA]</scope>
    <source>
        <strain evidence="4 5">ATCC 51183</strain>
    </source>
</reference>
<dbReference type="Gene3D" id="1.10.150.130">
    <property type="match status" value="1"/>
</dbReference>
<sequence length="318" mass="36471">MKKNLFAYTDTTEVKELIERLSQRPDLDFFNQFTQFKYAKNSLLAIQNDWNRYLDFCNQAKITILPCSIVAMRRFIETEARERKYSSIRRSCVHIGLIHQLLSLANPTSHRTIQLSLNELRLKKGSSPVQAIAFTKEHLALLHSTLLKSKNNKEIRDCAIYSIMFECAAKRSELKALRLESVRKIGGTVSITIGDNAYQLSELSSLACKRWLERLPEGAHYLFAAIDKHGNLSSSQLDDSSIFRIMQNAGKRLGLDETFSGQSGRIGAVEQLRTQGMKIREIQDFGRWLSPAMPYQYAGRQGMAQQEMLKFKIIRPWD</sequence>
<dbReference type="SUPFAM" id="SSF47823">
    <property type="entry name" value="lambda integrase-like, N-terminal domain"/>
    <property type="match status" value="1"/>
</dbReference>
<evidence type="ECO:0000313" key="4">
    <source>
        <dbReference type="EMBL" id="KGK11889.1"/>
    </source>
</evidence>
<dbReference type="PROSITE" id="PS51898">
    <property type="entry name" value="TYR_RECOMBINASE"/>
    <property type="match status" value="1"/>
</dbReference>
<organism evidence="4 5">
    <name type="scientific">Vibrio navarrensis</name>
    <dbReference type="NCBI Taxonomy" id="29495"/>
    <lineage>
        <taxon>Bacteria</taxon>
        <taxon>Pseudomonadati</taxon>
        <taxon>Pseudomonadota</taxon>
        <taxon>Gammaproteobacteria</taxon>
        <taxon>Vibrionales</taxon>
        <taxon>Vibrionaceae</taxon>
        <taxon>Vibrio</taxon>
    </lineage>
</organism>
<proteinExistence type="predicted"/>
<dbReference type="InterPro" id="IPR013762">
    <property type="entry name" value="Integrase-like_cat_sf"/>
</dbReference>
<dbReference type="Proteomes" id="UP000029994">
    <property type="component" value="Unassembled WGS sequence"/>
</dbReference>
<dbReference type="GO" id="GO:0015074">
    <property type="term" value="P:DNA integration"/>
    <property type="evidence" value="ECO:0007669"/>
    <property type="project" value="InterPro"/>
</dbReference>
<dbReference type="InterPro" id="IPR010998">
    <property type="entry name" value="Integrase_recombinase_N"/>
</dbReference>
<dbReference type="STRING" id="29495.EA26_11460"/>
<dbReference type="AlphaFoldDB" id="A0A099LW43"/>
<dbReference type="SUPFAM" id="SSF56349">
    <property type="entry name" value="DNA breaking-rejoining enzymes"/>
    <property type="match status" value="1"/>
</dbReference>
<feature type="domain" description="Tyr recombinase" evidence="3">
    <location>
        <begin position="129"/>
        <end position="310"/>
    </location>
</feature>
<evidence type="ECO:0000256" key="1">
    <source>
        <dbReference type="ARBA" id="ARBA00023125"/>
    </source>
</evidence>
<dbReference type="Gene3D" id="1.10.443.10">
    <property type="entry name" value="Intergrase catalytic core"/>
    <property type="match status" value="1"/>
</dbReference>
<dbReference type="GO" id="GO:0003677">
    <property type="term" value="F:DNA binding"/>
    <property type="evidence" value="ECO:0007669"/>
    <property type="project" value="UniProtKB-KW"/>
</dbReference>
<comment type="caution">
    <text evidence="4">The sequence shown here is derived from an EMBL/GenBank/DDBJ whole genome shotgun (WGS) entry which is preliminary data.</text>
</comment>
<protein>
    <recommendedName>
        <fullName evidence="3">Tyr recombinase domain-containing protein</fullName>
    </recommendedName>
</protein>
<name>A0A099LW43_9VIBR</name>
<gene>
    <name evidence="4" type="ORF">EA26_11460</name>
</gene>
<evidence type="ECO:0000256" key="2">
    <source>
        <dbReference type="ARBA" id="ARBA00023172"/>
    </source>
</evidence>
<evidence type="ECO:0000259" key="3">
    <source>
        <dbReference type="PROSITE" id="PS51898"/>
    </source>
</evidence>
<keyword evidence="1" id="KW-0238">DNA-binding</keyword>
<keyword evidence="5" id="KW-1185">Reference proteome</keyword>
<dbReference type="eggNOG" id="COG4974">
    <property type="taxonomic scope" value="Bacteria"/>
</dbReference>
<dbReference type="InterPro" id="IPR002104">
    <property type="entry name" value="Integrase_catalytic"/>
</dbReference>
<dbReference type="RefSeq" id="WP_039427496.1">
    <property type="nucleotide sequence ID" value="NZ_CP061844.1"/>
</dbReference>
<evidence type="ECO:0000313" key="5">
    <source>
        <dbReference type="Proteomes" id="UP000029994"/>
    </source>
</evidence>
<dbReference type="GeneID" id="43683786"/>
<dbReference type="GO" id="GO:0006310">
    <property type="term" value="P:DNA recombination"/>
    <property type="evidence" value="ECO:0007669"/>
    <property type="project" value="UniProtKB-KW"/>
</dbReference>
<keyword evidence="2" id="KW-0233">DNA recombination</keyword>
<dbReference type="EMBL" id="JMCG01000001">
    <property type="protein sequence ID" value="KGK11889.1"/>
    <property type="molecule type" value="Genomic_DNA"/>
</dbReference>
<dbReference type="Pfam" id="PF00589">
    <property type="entry name" value="Phage_integrase"/>
    <property type="match status" value="1"/>
</dbReference>
<accession>A0A099LW43</accession>
<dbReference type="InterPro" id="IPR011010">
    <property type="entry name" value="DNA_brk_join_enz"/>
</dbReference>